<dbReference type="PROSITE" id="PS51710">
    <property type="entry name" value="G_OBG"/>
    <property type="match status" value="1"/>
</dbReference>
<dbReference type="FunFam" id="3.10.20.30:FF:000029">
    <property type="entry name" value="Obg-like ATPase 1"/>
    <property type="match status" value="1"/>
</dbReference>
<keyword evidence="5" id="KW-0460">Magnesium</keyword>
<evidence type="ECO:0000256" key="3">
    <source>
        <dbReference type="ARBA" id="ARBA00022741"/>
    </source>
</evidence>
<comment type="caution">
    <text evidence="7">The sequence shown here is derived from an EMBL/GenBank/DDBJ whole genome shotgun (WGS) entry which is preliminary data.</text>
</comment>
<evidence type="ECO:0000256" key="4">
    <source>
        <dbReference type="ARBA" id="ARBA00022840"/>
    </source>
</evidence>
<evidence type="ECO:0000313" key="8">
    <source>
        <dbReference type="Proteomes" id="UP000811545"/>
    </source>
</evidence>
<keyword evidence="4" id="KW-0067">ATP-binding</keyword>
<gene>
    <name evidence="7" type="primary">ychF</name>
    <name evidence="7" type="ORF">DDT42_00968</name>
</gene>
<dbReference type="InterPro" id="IPR023192">
    <property type="entry name" value="TGS-like_dom_sf"/>
</dbReference>
<sequence length="356" mass="40123">MQAGIVGLPNAGKTTLFNALTSHQAEVADYPFTTINPNFAEVNISDERLLTLTNLLNPQEIRPARLKFLDIAGLVRGAHRGEGLGNEFLNHIRTVEVIVNVLRCFPIINVSHVEGSINPIRDFEIVRLELALSDLALLERAIHKLKKISKVARKEDLMELDFLESVYLKINQGKEIEEADSYLLKKYNLLSLKPSLSVINVSEDEFRNPSKEFLEIKSYLENQGIDFIISPALLEQELSAFSPEDRLEYLEGIGVKGTSLNQLIFKTNKLLQRIFFYTTASRILQAWPIKKGTVIKEAARMIHTDIGEGLIKAEVIPFNDLLRVGSLNKARENGLVKIEGKDAVVEDGDVIYFHFR</sequence>
<keyword evidence="2" id="KW-0479">Metal-binding</keyword>
<evidence type="ECO:0000256" key="1">
    <source>
        <dbReference type="ARBA" id="ARBA00001946"/>
    </source>
</evidence>
<evidence type="ECO:0000259" key="6">
    <source>
        <dbReference type="PROSITE" id="PS51710"/>
    </source>
</evidence>
<evidence type="ECO:0000256" key="2">
    <source>
        <dbReference type="ARBA" id="ARBA00022723"/>
    </source>
</evidence>
<dbReference type="EMBL" id="QLTW01000048">
    <property type="protein sequence ID" value="MBT9145098.1"/>
    <property type="molecule type" value="Genomic_DNA"/>
</dbReference>
<dbReference type="PANTHER" id="PTHR23305:SF18">
    <property type="entry name" value="OBG-TYPE G DOMAIN-CONTAINING PROTEIN"/>
    <property type="match status" value="1"/>
</dbReference>
<proteinExistence type="predicted"/>
<dbReference type="Gene3D" id="3.10.20.30">
    <property type="match status" value="1"/>
</dbReference>
<dbReference type="PANTHER" id="PTHR23305">
    <property type="entry name" value="OBG GTPASE FAMILY"/>
    <property type="match status" value="1"/>
</dbReference>
<dbReference type="Gene3D" id="3.40.50.300">
    <property type="entry name" value="P-loop containing nucleotide triphosphate hydrolases"/>
    <property type="match status" value="1"/>
</dbReference>
<dbReference type="SUPFAM" id="SSF81271">
    <property type="entry name" value="TGS-like"/>
    <property type="match status" value="1"/>
</dbReference>
<dbReference type="PRINTS" id="PR00326">
    <property type="entry name" value="GTP1OBG"/>
</dbReference>
<dbReference type="SUPFAM" id="SSF52540">
    <property type="entry name" value="P-loop containing nucleoside triphosphate hydrolases"/>
    <property type="match status" value="1"/>
</dbReference>
<dbReference type="InterPro" id="IPR012676">
    <property type="entry name" value="TGS-like"/>
</dbReference>
<dbReference type="AlphaFoldDB" id="A0A9E2BGD6"/>
<organism evidence="7 8">
    <name type="scientific">Psychracetigena formicireducens</name>
    <dbReference type="NCBI Taxonomy" id="2986056"/>
    <lineage>
        <taxon>Bacteria</taxon>
        <taxon>Bacillati</taxon>
        <taxon>Candidatus Lithacetigenota</taxon>
        <taxon>Candidatus Psychracetigena</taxon>
    </lineage>
</organism>
<dbReference type="InterPro" id="IPR012675">
    <property type="entry name" value="Beta-grasp_dom_sf"/>
</dbReference>
<dbReference type="PIRSF" id="PIRSF006641">
    <property type="entry name" value="CHP00092"/>
    <property type="match status" value="1"/>
</dbReference>
<dbReference type="InterPro" id="IPR004396">
    <property type="entry name" value="ATPase_YchF/OLA1"/>
</dbReference>
<evidence type="ECO:0000256" key="5">
    <source>
        <dbReference type="ARBA" id="ARBA00022842"/>
    </source>
</evidence>
<evidence type="ECO:0000313" key="7">
    <source>
        <dbReference type="EMBL" id="MBT9145098.1"/>
    </source>
</evidence>
<name>A0A9E2BGD6_PSYF1</name>
<protein>
    <submittedName>
        <fullName evidence="7">Ribosome-binding ATPase YchF</fullName>
    </submittedName>
</protein>
<dbReference type="GO" id="GO:0005524">
    <property type="term" value="F:ATP binding"/>
    <property type="evidence" value="ECO:0007669"/>
    <property type="project" value="UniProtKB-KW"/>
</dbReference>
<feature type="domain" description="OBG-type G" evidence="6">
    <location>
        <begin position="1"/>
        <end position="250"/>
    </location>
</feature>
<dbReference type="GO" id="GO:0005737">
    <property type="term" value="C:cytoplasm"/>
    <property type="evidence" value="ECO:0007669"/>
    <property type="project" value="TreeGrafter"/>
</dbReference>
<accession>A0A9E2BGD6</accession>
<dbReference type="Pfam" id="PF01926">
    <property type="entry name" value="MMR_HSR1"/>
    <property type="match status" value="1"/>
</dbReference>
<dbReference type="Pfam" id="PF06071">
    <property type="entry name" value="YchF-GTPase_C"/>
    <property type="match status" value="1"/>
</dbReference>
<dbReference type="InterPro" id="IPR013029">
    <property type="entry name" value="YchF_C"/>
</dbReference>
<dbReference type="GO" id="GO:0016887">
    <property type="term" value="F:ATP hydrolysis activity"/>
    <property type="evidence" value="ECO:0007669"/>
    <property type="project" value="InterPro"/>
</dbReference>
<dbReference type="Gene3D" id="1.10.150.300">
    <property type="entry name" value="TGS-like domain"/>
    <property type="match status" value="1"/>
</dbReference>
<dbReference type="InterPro" id="IPR027417">
    <property type="entry name" value="P-loop_NTPase"/>
</dbReference>
<keyword evidence="3" id="KW-0547">Nucleotide-binding</keyword>
<comment type="cofactor">
    <cofactor evidence="1">
        <name>Mg(2+)</name>
        <dbReference type="ChEBI" id="CHEBI:18420"/>
    </cofactor>
</comment>
<dbReference type="InterPro" id="IPR006073">
    <property type="entry name" value="GTP-bd"/>
</dbReference>
<dbReference type="GO" id="GO:0005525">
    <property type="term" value="F:GTP binding"/>
    <property type="evidence" value="ECO:0007669"/>
    <property type="project" value="InterPro"/>
</dbReference>
<dbReference type="NCBIfam" id="TIGR00092">
    <property type="entry name" value="redox-regulated ATPase YchF"/>
    <property type="match status" value="1"/>
</dbReference>
<dbReference type="Proteomes" id="UP000811545">
    <property type="component" value="Unassembled WGS sequence"/>
</dbReference>
<reference evidence="7 8" key="1">
    <citation type="journal article" date="2021" name="bioRxiv">
        <title>Unique metabolic strategies in Hadean analogues reveal hints for primordial physiology.</title>
        <authorList>
            <person name="Nobu M.K."/>
            <person name="Nakai R."/>
            <person name="Tamazawa S."/>
            <person name="Mori H."/>
            <person name="Toyoda A."/>
            <person name="Ijiri A."/>
            <person name="Suzuki S."/>
            <person name="Kurokawa K."/>
            <person name="Kamagata Y."/>
            <person name="Tamaki H."/>
        </authorList>
    </citation>
    <scope>NUCLEOTIDE SEQUENCE [LARGE SCALE GENOMIC DNA]</scope>
    <source>
        <strain evidence="7">BS525</strain>
    </source>
</reference>
<dbReference type="GO" id="GO:0046872">
    <property type="term" value="F:metal ion binding"/>
    <property type="evidence" value="ECO:0007669"/>
    <property type="project" value="UniProtKB-KW"/>
</dbReference>
<dbReference type="InterPro" id="IPR031167">
    <property type="entry name" value="G_OBG"/>
</dbReference>